<comment type="pathway">
    <text evidence="1">Amino-sugar metabolism; 1,6-anhydro-N-acetylmuramate degradation.</text>
</comment>
<keyword evidence="1 2" id="KW-0418">Kinase</keyword>
<keyword evidence="1" id="KW-0547">Nucleotide-binding</keyword>
<evidence type="ECO:0000256" key="1">
    <source>
        <dbReference type="HAMAP-Rule" id="MF_01270"/>
    </source>
</evidence>
<gene>
    <name evidence="1" type="primary">anmK</name>
    <name evidence="2" type="ORF">COR51_13905</name>
</gene>
<dbReference type="Proteomes" id="UP000238163">
    <property type="component" value="Unassembled WGS sequence"/>
</dbReference>
<dbReference type="Pfam" id="PF03702">
    <property type="entry name" value="AnmK"/>
    <property type="match status" value="1"/>
</dbReference>
<dbReference type="EMBL" id="NWTN01000007">
    <property type="protein sequence ID" value="PRQ67215.1"/>
    <property type="molecule type" value="Genomic_DNA"/>
</dbReference>
<dbReference type="InterPro" id="IPR005338">
    <property type="entry name" value="Anhydro_N_Ac-Mur_kinase"/>
</dbReference>
<evidence type="ECO:0000313" key="3">
    <source>
        <dbReference type="Proteomes" id="UP000238163"/>
    </source>
</evidence>
<dbReference type="InterPro" id="IPR043129">
    <property type="entry name" value="ATPase_NBD"/>
</dbReference>
<evidence type="ECO:0000313" key="2">
    <source>
        <dbReference type="EMBL" id="PRQ67215.1"/>
    </source>
</evidence>
<dbReference type="Gene3D" id="3.30.420.40">
    <property type="match status" value="2"/>
</dbReference>
<dbReference type="EC" id="2.7.1.170" evidence="1"/>
<dbReference type="NCBIfam" id="NF007148">
    <property type="entry name" value="PRK09585.3-2"/>
    <property type="match status" value="1"/>
</dbReference>
<keyword evidence="1" id="KW-0067">ATP-binding</keyword>
<dbReference type="NCBIfam" id="NF007139">
    <property type="entry name" value="PRK09585.1-3"/>
    <property type="match status" value="1"/>
</dbReference>
<protein>
    <recommendedName>
        <fullName evidence="1">Anhydro-N-acetylmuramic acid kinase</fullName>
        <ecNumber evidence="1">2.7.1.170</ecNumber>
    </recommendedName>
    <alternativeName>
        <fullName evidence="1">AnhMurNAc kinase</fullName>
    </alternativeName>
</protein>
<comment type="similarity">
    <text evidence="1">Belongs to the anhydro-N-acetylmuramic acid kinase family.</text>
</comment>
<keyword evidence="1" id="KW-0119">Carbohydrate metabolism</keyword>
<reference evidence="2 3" key="1">
    <citation type="submission" date="2017-09" db="EMBL/GenBank/DDBJ databases">
        <authorList>
            <person name="Girard L."/>
            <person name="Lami R."/>
            <person name="Suzuki M."/>
            <person name="Baudart J."/>
        </authorList>
    </citation>
    <scope>NUCLEOTIDE SEQUENCE [LARGE SCALE GENOMIC DNA]</scope>
    <source>
        <strain evidence="2 3">17LN0615E</strain>
    </source>
</reference>
<name>A0ABX5DCK6_9VIBR</name>
<organism evidence="2 3">
    <name type="scientific">Vibrio mediterranei</name>
    <dbReference type="NCBI Taxonomy" id="689"/>
    <lineage>
        <taxon>Bacteria</taxon>
        <taxon>Pseudomonadati</taxon>
        <taxon>Pseudomonadota</taxon>
        <taxon>Gammaproteobacteria</taxon>
        <taxon>Vibrionales</taxon>
        <taxon>Vibrionaceae</taxon>
        <taxon>Vibrio</taxon>
    </lineage>
</organism>
<comment type="function">
    <text evidence="1">Catalyzes the specific phosphorylation of 1,6-anhydro-N-acetylmuramic acid (anhMurNAc) with the simultaneous cleavage of the 1,6-anhydro ring, generating MurNAc-6-P. Is required for the utilization of anhMurNAc either imported from the medium or derived from its own cell wall murein, and thus plays a role in cell wall recycling.</text>
</comment>
<reference evidence="2 3" key="2">
    <citation type="submission" date="2018-03" db="EMBL/GenBank/DDBJ databases">
        <title>Genetic Diversity and Phenotypic Plasticity of AHL Mediated Quorum Sensing in Environmental Strains of Vibrio mediterranei.</title>
        <authorList>
            <person name="Lantoine F."/>
            <person name="Vouve F."/>
        </authorList>
    </citation>
    <scope>NUCLEOTIDE SEQUENCE [LARGE SCALE GENOMIC DNA]</scope>
    <source>
        <strain evidence="2 3">17LN0615E</strain>
    </source>
</reference>
<dbReference type="GO" id="GO:0016301">
    <property type="term" value="F:kinase activity"/>
    <property type="evidence" value="ECO:0007669"/>
    <property type="project" value="UniProtKB-KW"/>
</dbReference>
<dbReference type="SUPFAM" id="SSF53067">
    <property type="entry name" value="Actin-like ATPase domain"/>
    <property type="match status" value="1"/>
</dbReference>
<keyword evidence="3" id="KW-1185">Reference proteome</keyword>
<dbReference type="PANTHER" id="PTHR30605:SF0">
    <property type="entry name" value="ANHYDRO-N-ACETYLMURAMIC ACID KINASE"/>
    <property type="match status" value="1"/>
</dbReference>
<comment type="pathway">
    <text evidence="1">Cell wall biogenesis; peptidoglycan recycling.</text>
</comment>
<dbReference type="CDD" id="cd24050">
    <property type="entry name" value="ASKHA_NBD_ANMK"/>
    <property type="match status" value="1"/>
</dbReference>
<comment type="catalytic activity">
    <reaction evidence="1">
        <text>1,6-anhydro-N-acetyl-beta-muramate + ATP + H2O = N-acetyl-D-muramate 6-phosphate + ADP + H(+)</text>
        <dbReference type="Rhea" id="RHEA:24952"/>
        <dbReference type="ChEBI" id="CHEBI:15377"/>
        <dbReference type="ChEBI" id="CHEBI:15378"/>
        <dbReference type="ChEBI" id="CHEBI:30616"/>
        <dbReference type="ChEBI" id="CHEBI:58690"/>
        <dbReference type="ChEBI" id="CHEBI:58722"/>
        <dbReference type="ChEBI" id="CHEBI:456216"/>
        <dbReference type="EC" id="2.7.1.170"/>
    </reaction>
</comment>
<accession>A0ABX5DCK6</accession>
<dbReference type="HAMAP" id="MF_01270">
    <property type="entry name" value="AnhMurNAc_kinase"/>
    <property type="match status" value="1"/>
</dbReference>
<sequence>MMTKEALYIGIMSGTSLDGVDTALVSIKDREINLLASDFLSYPESLKTQVLAICHGQETNLKHIGELDHQLGLLYAEAVNSLLSKTTYTEHDIAAIGNHGQTVFHQPDGAIRFTTQLGDNNLLATLTGIDTIGDFRRKDMALGGQGAPLVPAFHRYLFADSDSTQVILNIGGISNVSILQPNGDVIGFDTGPGNVLLDHWCSHAFCQPFDKNAQLAAQGNVLTHLLDEMLKDDYLKRPAPKSTGREHYHEQWLKQCLAAISTPMNEHDVLRTLTEFTALTITNAIENYPIGTAPKLLVCGGGANNPIIMKRLSELLKGWNVAPTDSEAISGDYMESMAFAWLAHCYLNKIPSNLPSVTGASKAVPLGVLYSAD</sequence>
<proteinExistence type="inferred from homology"/>
<feature type="binding site" evidence="1">
    <location>
        <begin position="14"/>
        <end position="21"/>
    </location>
    <ligand>
        <name>ATP</name>
        <dbReference type="ChEBI" id="CHEBI:30616"/>
    </ligand>
</feature>
<dbReference type="PANTHER" id="PTHR30605">
    <property type="entry name" value="ANHYDRO-N-ACETYLMURAMIC ACID KINASE"/>
    <property type="match status" value="1"/>
</dbReference>
<keyword evidence="1" id="KW-0808">Transferase</keyword>
<comment type="caution">
    <text evidence="2">The sequence shown here is derived from an EMBL/GenBank/DDBJ whole genome shotgun (WGS) entry which is preliminary data.</text>
</comment>